<proteinExistence type="predicted"/>
<dbReference type="EMBL" id="JADYXP020000011">
    <property type="protein sequence ID" value="KAL0114875.1"/>
    <property type="molecule type" value="Genomic_DNA"/>
</dbReference>
<feature type="coiled-coil region" evidence="1">
    <location>
        <begin position="232"/>
        <end position="259"/>
    </location>
</feature>
<reference evidence="3 4" key="1">
    <citation type="submission" date="2023-03" db="EMBL/GenBank/DDBJ databases">
        <title>High recombination rates correlate with genetic variation in Cardiocondyla obscurior ants.</title>
        <authorList>
            <person name="Errbii M."/>
        </authorList>
    </citation>
    <scope>NUCLEOTIDE SEQUENCE [LARGE SCALE GENOMIC DNA]</scope>
    <source>
        <strain evidence="3">Alpha-2009</strain>
        <tissue evidence="3">Whole body</tissue>
    </source>
</reference>
<sequence>MARSLVCEGQTGGVLAGTPFGDASVGRSDGDGPLPETSLSSTCKGTSIIEKIDDIEEIEIDEDLNATFTDKLNGSVKRIKVNTEIINPIDGKDKNIYQITPMPQRKPRKRTIVDDDSPVKKEVKVFKKVPHRSWTIKQSDDETERRSRAISGKSYSPIEEIIDNRNLSTHIIGERAIAWINKVDLTRAKAKNLQGRTSGDMKTNLKKVKTVIEALVSRASDIGDPAYLRQENKELKLNLNESKNNINKLTEQVTTLSKQMEYIIQENANLKAQIKTLSSKFINVQQPGPSNVKTDYIAQRPKNLNLLQGNKPKIVSIETGKFITPEKISKMKLNDVVADTVDINEEIKRLYSLKSRISSRYLGTPTSESGKSVTSEHKQS</sequence>
<accession>A0AAW2FI22</accession>
<comment type="caution">
    <text evidence="3">The sequence shown here is derived from an EMBL/GenBank/DDBJ whole genome shotgun (WGS) entry which is preliminary data.</text>
</comment>
<name>A0AAW2FI22_9HYME</name>
<feature type="region of interest" description="Disordered" evidence="2">
    <location>
        <begin position="17"/>
        <end position="41"/>
    </location>
</feature>
<evidence type="ECO:0000313" key="3">
    <source>
        <dbReference type="EMBL" id="KAL0114875.1"/>
    </source>
</evidence>
<organism evidence="3 4">
    <name type="scientific">Cardiocondyla obscurior</name>
    <dbReference type="NCBI Taxonomy" id="286306"/>
    <lineage>
        <taxon>Eukaryota</taxon>
        <taxon>Metazoa</taxon>
        <taxon>Ecdysozoa</taxon>
        <taxon>Arthropoda</taxon>
        <taxon>Hexapoda</taxon>
        <taxon>Insecta</taxon>
        <taxon>Pterygota</taxon>
        <taxon>Neoptera</taxon>
        <taxon>Endopterygota</taxon>
        <taxon>Hymenoptera</taxon>
        <taxon>Apocrita</taxon>
        <taxon>Aculeata</taxon>
        <taxon>Formicoidea</taxon>
        <taxon>Formicidae</taxon>
        <taxon>Myrmicinae</taxon>
        <taxon>Cardiocondyla</taxon>
    </lineage>
</organism>
<evidence type="ECO:0000256" key="2">
    <source>
        <dbReference type="SAM" id="MobiDB-lite"/>
    </source>
</evidence>
<keyword evidence="4" id="KW-1185">Reference proteome</keyword>
<keyword evidence="1" id="KW-0175">Coiled coil</keyword>
<gene>
    <name evidence="3" type="ORF">PUN28_011909</name>
</gene>
<dbReference type="AlphaFoldDB" id="A0AAW2FI22"/>
<evidence type="ECO:0000256" key="1">
    <source>
        <dbReference type="SAM" id="Coils"/>
    </source>
</evidence>
<evidence type="ECO:0000313" key="4">
    <source>
        <dbReference type="Proteomes" id="UP001430953"/>
    </source>
</evidence>
<dbReference type="Proteomes" id="UP001430953">
    <property type="component" value="Unassembled WGS sequence"/>
</dbReference>
<protein>
    <submittedName>
        <fullName evidence="3">Uncharacterized protein</fullName>
    </submittedName>
</protein>